<dbReference type="Proteomes" id="UP000076574">
    <property type="component" value="Unassembled WGS sequence"/>
</dbReference>
<keyword evidence="1 2" id="KW-0808">Transferase</keyword>
<evidence type="ECO:0000313" key="3">
    <source>
        <dbReference type="Proteomes" id="UP000076574"/>
    </source>
</evidence>
<dbReference type="GO" id="GO:0009103">
    <property type="term" value="P:lipopolysaccharide biosynthetic process"/>
    <property type="evidence" value="ECO:0007669"/>
    <property type="project" value="TreeGrafter"/>
</dbReference>
<dbReference type="RefSeq" id="WP_068738587.1">
    <property type="nucleotide sequence ID" value="NZ_LVYV01000056.1"/>
</dbReference>
<dbReference type="AlphaFoldDB" id="A0A161SK75"/>
<proteinExistence type="predicted"/>
<dbReference type="CDD" id="cd03801">
    <property type="entry name" value="GT4_PimA-like"/>
    <property type="match status" value="1"/>
</dbReference>
<sequence>MTIYVDHTHLGRHVTGLERITLELFSQQALAPLDVVPITSRGTGQMVATQTFGLPMRLASPSSFLLCPGFPPSPLLRMFSSRVLPYMHDDFLLTRQADLNARARLYMATPFKIALKNYPRFLTNSHDTQRKLAEHCRPDAEITLYRPPVRNVFKLESAERTEREPETSPLRVVALGTVEPRKNFIAAANIVRELRQHGFPGATLDIVGRKGWGDDWKTLERMSCVTLHGYQSSENVARILNEADIFLCTSHDEGLGLPLLEAQYAGLPIVAPNAPVFHEVLGTSGIFIDPSDHGTAASQIGGAIAASQWRRHYVAAATENLARWNALAASDHDIVIDLIAELAGGQLAGRRSAAKPNVAH</sequence>
<keyword evidence="3" id="KW-1185">Reference proteome</keyword>
<dbReference type="PANTHER" id="PTHR46401">
    <property type="entry name" value="GLYCOSYLTRANSFERASE WBBK-RELATED"/>
    <property type="match status" value="1"/>
</dbReference>
<comment type="caution">
    <text evidence="2">The sequence shown here is derived from an EMBL/GenBank/DDBJ whole genome shotgun (WGS) entry which is preliminary data.</text>
</comment>
<gene>
    <name evidence="2" type="ORF">A4A58_18875</name>
</gene>
<dbReference type="STRING" id="943830.A4A58_18875"/>
<dbReference type="GO" id="GO:0016757">
    <property type="term" value="F:glycosyltransferase activity"/>
    <property type="evidence" value="ECO:0007669"/>
    <property type="project" value="TreeGrafter"/>
</dbReference>
<name>A0A161SK75_9BRAD</name>
<accession>A0A161SK75</accession>
<protein>
    <submittedName>
        <fullName evidence="2">Glycosyl transferase</fullName>
    </submittedName>
</protein>
<organism evidence="2 3">
    <name type="scientific">Tardiphaga robiniae</name>
    <dbReference type="NCBI Taxonomy" id="943830"/>
    <lineage>
        <taxon>Bacteria</taxon>
        <taxon>Pseudomonadati</taxon>
        <taxon>Pseudomonadota</taxon>
        <taxon>Alphaproteobacteria</taxon>
        <taxon>Hyphomicrobiales</taxon>
        <taxon>Nitrobacteraceae</taxon>
        <taxon>Tardiphaga</taxon>
    </lineage>
</organism>
<dbReference type="Gene3D" id="3.40.50.2000">
    <property type="entry name" value="Glycogen Phosphorylase B"/>
    <property type="match status" value="1"/>
</dbReference>
<dbReference type="Pfam" id="PF13692">
    <property type="entry name" value="Glyco_trans_1_4"/>
    <property type="match status" value="1"/>
</dbReference>
<dbReference type="SUPFAM" id="SSF53756">
    <property type="entry name" value="UDP-Glycosyltransferase/glycogen phosphorylase"/>
    <property type="match status" value="1"/>
</dbReference>
<dbReference type="OrthoDB" id="9790710at2"/>
<evidence type="ECO:0000313" key="2">
    <source>
        <dbReference type="EMBL" id="KZD20312.1"/>
    </source>
</evidence>
<reference evidence="2 3" key="1">
    <citation type="submission" date="2016-03" db="EMBL/GenBank/DDBJ databases">
        <title>Microsymbionts genomes from the relict species Vavilovia formosa (Stev.) Fed.</title>
        <authorList>
            <person name="Kopat V."/>
            <person name="Chirak E."/>
            <person name="Kimeklis A."/>
            <person name="Andronov E."/>
        </authorList>
    </citation>
    <scope>NUCLEOTIDE SEQUENCE [LARGE SCALE GENOMIC DNA]</scope>
    <source>
        <strain evidence="2 3">Vaf07</strain>
    </source>
</reference>
<dbReference type="EMBL" id="LVYV01000056">
    <property type="protein sequence ID" value="KZD20312.1"/>
    <property type="molecule type" value="Genomic_DNA"/>
</dbReference>
<evidence type="ECO:0000256" key="1">
    <source>
        <dbReference type="ARBA" id="ARBA00022679"/>
    </source>
</evidence>
<dbReference type="PANTHER" id="PTHR46401:SF2">
    <property type="entry name" value="GLYCOSYLTRANSFERASE WBBK-RELATED"/>
    <property type="match status" value="1"/>
</dbReference>